<keyword evidence="3" id="KW-1185">Reference proteome</keyword>
<evidence type="ECO:0000313" key="3">
    <source>
        <dbReference type="Proteomes" id="UP000002964"/>
    </source>
</evidence>
<gene>
    <name evidence="2" type="ORF">Thi970DRAFT_04990</name>
</gene>
<dbReference type="RefSeq" id="WP_009151695.1">
    <property type="nucleotide sequence ID" value="NZ_CP121471.1"/>
</dbReference>
<reference evidence="2 3" key="2">
    <citation type="submission" date="2011-11" db="EMBL/GenBank/DDBJ databases">
        <authorList>
            <consortium name="US DOE Joint Genome Institute"/>
            <person name="Lucas S."/>
            <person name="Han J."/>
            <person name="Lapidus A."/>
            <person name="Cheng J.-F."/>
            <person name="Goodwin L."/>
            <person name="Pitluck S."/>
            <person name="Peters L."/>
            <person name="Ovchinnikova G."/>
            <person name="Zhang X."/>
            <person name="Detter J.C."/>
            <person name="Han C."/>
            <person name="Tapia R."/>
            <person name="Land M."/>
            <person name="Hauser L."/>
            <person name="Kyrpides N."/>
            <person name="Ivanova N."/>
            <person name="Pagani I."/>
            <person name="Vogl K."/>
            <person name="Liu Z."/>
            <person name="Overmann J."/>
            <person name="Frigaard N.-U."/>
            <person name="Bryant D."/>
            <person name="Woyke T."/>
        </authorList>
    </citation>
    <scope>NUCLEOTIDE SEQUENCE [LARGE SCALE GENOMIC DNA]</scope>
    <source>
        <strain evidence="2 3">970</strain>
    </source>
</reference>
<accession>H8Z8R1</accession>
<dbReference type="AlphaFoldDB" id="H8Z8R1"/>
<dbReference type="EMBL" id="JH603171">
    <property type="protein sequence ID" value="EIC19466.1"/>
    <property type="molecule type" value="Genomic_DNA"/>
</dbReference>
<reference evidence="3" key="1">
    <citation type="submission" date="2011-06" db="EMBL/GenBank/DDBJ databases">
        <authorList>
            <consortium name="US DOE Joint Genome Institute (JGI-PGF)"/>
            <person name="Lucas S."/>
            <person name="Han J."/>
            <person name="Lapidus A."/>
            <person name="Cheng J.-F."/>
            <person name="Goodwin L."/>
            <person name="Pitluck S."/>
            <person name="Peters L."/>
            <person name="Land M.L."/>
            <person name="Hauser L."/>
            <person name="Vogl K."/>
            <person name="Liu Z."/>
            <person name="Overmann J."/>
            <person name="Frigaard N.-U."/>
            <person name="Bryant D.A."/>
            <person name="Woyke T.J."/>
        </authorList>
    </citation>
    <scope>NUCLEOTIDE SEQUENCE [LARGE SCALE GENOMIC DNA]</scope>
    <source>
        <strain evidence="3">970</strain>
    </source>
</reference>
<feature type="region of interest" description="Disordered" evidence="1">
    <location>
        <begin position="1"/>
        <end position="165"/>
    </location>
</feature>
<sequence length="217" mass="23631">MSIAAGEIGKQAVQETVSKTGGDAATRGGFDVPGERPGFDTQETIRGDAGRPGAGFDGPWDEKPTHSFSDTNQNSGFGGSWDSSDTSSTDIDKMKTESNGLETIEKENTKGGAYKDIPSREGHERHHIPADSVSDIARSDGPCVQMEKQDHHETASFGNSKDAREYRARQGELIQEGKFDQALQMDIDDIRTKFGSKYDQGIAQAQKYANQLQEQEV</sequence>
<protein>
    <submittedName>
        <fullName evidence="2">Uncharacterized protein</fullName>
    </submittedName>
</protein>
<proteinExistence type="predicted"/>
<dbReference type="eggNOG" id="COG3209">
    <property type="taxonomic scope" value="Bacteria"/>
</dbReference>
<feature type="compositionally biased region" description="Basic and acidic residues" evidence="1">
    <location>
        <begin position="117"/>
        <end position="129"/>
    </location>
</feature>
<feature type="compositionally biased region" description="Basic and acidic residues" evidence="1">
    <location>
        <begin position="33"/>
        <end position="49"/>
    </location>
</feature>
<dbReference type="STRING" id="631362.Thi970DRAFT_04990"/>
<dbReference type="OrthoDB" id="2664633at2"/>
<dbReference type="Proteomes" id="UP000002964">
    <property type="component" value="Unassembled WGS sequence"/>
</dbReference>
<name>H8Z8R1_9GAMM</name>
<evidence type="ECO:0000313" key="2">
    <source>
        <dbReference type="EMBL" id="EIC19466.1"/>
    </source>
</evidence>
<dbReference type="HOGENOM" id="CLU_1271801_0_0_6"/>
<evidence type="ECO:0000256" key="1">
    <source>
        <dbReference type="SAM" id="MobiDB-lite"/>
    </source>
</evidence>
<feature type="compositionally biased region" description="Low complexity" evidence="1">
    <location>
        <begin position="80"/>
        <end position="89"/>
    </location>
</feature>
<organism evidence="2 3">
    <name type="scientific">Thiorhodovibrio frisius</name>
    <dbReference type="NCBI Taxonomy" id="631362"/>
    <lineage>
        <taxon>Bacteria</taxon>
        <taxon>Pseudomonadati</taxon>
        <taxon>Pseudomonadota</taxon>
        <taxon>Gammaproteobacteria</taxon>
        <taxon>Chromatiales</taxon>
        <taxon>Chromatiaceae</taxon>
        <taxon>Thiorhodovibrio</taxon>
    </lineage>
</organism>